<evidence type="ECO:0000256" key="9">
    <source>
        <dbReference type="ARBA" id="ARBA00022701"/>
    </source>
</evidence>
<keyword evidence="16" id="KW-0472">Membrane</keyword>
<dbReference type="GO" id="GO:0005874">
    <property type="term" value="C:microtubule"/>
    <property type="evidence" value="ECO:0007669"/>
    <property type="project" value="UniProtKB-KW"/>
</dbReference>
<keyword evidence="21 22" id="KW-0141">cGMP biosynthesis</keyword>
<dbReference type="InterPro" id="IPR041470">
    <property type="entry name" value="GCP_N"/>
</dbReference>
<evidence type="ECO:0000256" key="19">
    <source>
        <dbReference type="ARBA" id="ARBA00023212"/>
    </source>
</evidence>
<organism evidence="23 24">
    <name type="scientific">Anopheles albimanus</name>
    <name type="common">New world malaria mosquito</name>
    <dbReference type="NCBI Taxonomy" id="7167"/>
    <lineage>
        <taxon>Eukaryota</taxon>
        <taxon>Metazoa</taxon>
        <taxon>Ecdysozoa</taxon>
        <taxon>Arthropoda</taxon>
        <taxon>Hexapoda</taxon>
        <taxon>Insecta</taxon>
        <taxon>Pterygota</taxon>
        <taxon>Neoptera</taxon>
        <taxon>Endopterygota</taxon>
        <taxon>Diptera</taxon>
        <taxon>Nematocera</taxon>
        <taxon>Culicoidea</taxon>
        <taxon>Culicidae</taxon>
        <taxon>Anophelinae</taxon>
        <taxon>Anopheles</taxon>
    </lineage>
</organism>
<dbReference type="Pfam" id="PF07714">
    <property type="entry name" value="PK_Tyr_Ser-Thr"/>
    <property type="match status" value="1"/>
</dbReference>
<dbReference type="PROSITE" id="PS50011">
    <property type="entry name" value="PROTEIN_KINASE_DOM"/>
    <property type="match status" value="1"/>
</dbReference>
<dbReference type="EnsemblMetazoa" id="AALB000474-RA">
    <property type="protein sequence ID" value="AALB000474-PA"/>
    <property type="gene ID" value="AALB000474"/>
</dbReference>
<keyword evidence="7" id="KW-0963">Cytoplasm</keyword>
<comment type="similarity">
    <text evidence="4">Belongs to the D-isomer specific 2-hydroxyacid dehydrogenase family.</text>
</comment>
<dbReference type="Pfam" id="PF00211">
    <property type="entry name" value="Guanylate_cyc"/>
    <property type="match status" value="1"/>
</dbReference>
<dbReference type="Gene3D" id="1.20.120.1900">
    <property type="entry name" value="Gamma-tubulin complex, C-terminal domain"/>
    <property type="match status" value="1"/>
</dbReference>
<name>A0A182F1Z3_ANOAL</name>
<dbReference type="GO" id="GO:0035556">
    <property type="term" value="P:intracellular signal transduction"/>
    <property type="evidence" value="ECO:0007669"/>
    <property type="project" value="InterPro"/>
</dbReference>
<comment type="similarity">
    <text evidence="5">Belongs to the TUBGCP family.</text>
</comment>
<keyword evidence="18" id="KW-0325">Glycoprotein</keyword>
<dbReference type="Proteomes" id="UP000069272">
    <property type="component" value="Chromosome 2L"/>
</dbReference>
<evidence type="ECO:0000256" key="12">
    <source>
        <dbReference type="ARBA" id="ARBA00022989"/>
    </source>
</evidence>
<keyword evidence="8" id="KW-0812">Transmembrane</keyword>
<keyword evidence="24" id="KW-1185">Reference proteome</keyword>
<dbReference type="Gene3D" id="3.30.70.1230">
    <property type="entry name" value="Nucleotide cyclase"/>
    <property type="match status" value="1"/>
</dbReference>
<evidence type="ECO:0000256" key="7">
    <source>
        <dbReference type="ARBA" id="ARBA00022490"/>
    </source>
</evidence>
<reference evidence="23 24" key="1">
    <citation type="journal article" date="2017" name="G3 (Bethesda)">
        <title>The Physical Genome Mapping of Anopheles albimanus Corrected Scaffold Misassemblies and Identified Interarm Rearrangements in Genus Anopheles.</title>
        <authorList>
            <person name="Artemov G.N."/>
            <person name="Peery A.N."/>
            <person name="Jiang X."/>
            <person name="Tu Z."/>
            <person name="Stegniy V.N."/>
            <person name="Sharakhova M.V."/>
            <person name="Sharakhov I.V."/>
        </authorList>
    </citation>
    <scope>NUCLEOTIDE SEQUENCE [LARGE SCALE GENOMIC DNA]</scope>
    <source>
        <strain evidence="23 24">ALBI9_A</strain>
    </source>
</reference>
<dbReference type="SUPFAM" id="SSF52283">
    <property type="entry name" value="Formate/glycerate dehydrogenase catalytic domain-like"/>
    <property type="match status" value="1"/>
</dbReference>
<dbReference type="CDD" id="cd07302">
    <property type="entry name" value="CHD"/>
    <property type="match status" value="1"/>
</dbReference>
<dbReference type="InterPro" id="IPR018297">
    <property type="entry name" value="A/G_cyclase_CS"/>
</dbReference>
<dbReference type="FunFam" id="3.40.50.720:FF:000038">
    <property type="entry name" value="D-3-phosphoglycerate dehydrogenase"/>
    <property type="match status" value="1"/>
</dbReference>
<dbReference type="InterPro" id="IPR042241">
    <property type="entry name" value="GCP_C_sf"/>
</dbReference>
<dbReference type="PROSITE" id="PS50125">
    <property type="entry name" value="GUANYLATE_CYCLASE_2"/>
    <property type="match status" value="1"/>
</dbReference>
<dbReference type="PANTHER" id="PTHR11920:SF501">
    <property type="entry name" value="GUANYLATE CYCLASE 32E"/>
    <property type="match status" value="1"/>
</dbReference>
<evidence type="ECO:0000256" key="17">
    <source>
        <dbReference type="ARBA" id="ARBA00023170"/>
    </source>
</evidence>
<evidence type="ECO:0000256" key="10">
    <source>
        <dbReference type="ARBA" id="ARBA00022729"/>
    </source>
</evidence>
<evidence type="ECO:0000256" key="22">
    <source>
        <dbReference type="RuleBase" id="RU003431"/>
    </source>
</evidence>
<dbReference type="GO" id="GO:0001653">
    <property type="term" value="F:peptide receptor activity"/>
    <property type="evidence" value="ECO:0007669"/>
    <property type="project" value="TreeGrafter"/>
</dbReference>
<dbReference type="PROSITE" id="PS00671">
    <property type="entry name" value="D_2_HYDROXYACID_DH_3"/>
    <property type="match status" value="1"/>
</dbReference>
<dbReference type="CDD" id="cd14042">
    <property type="entry name" value="PK_GC-A_B"/>
    <property type="match status" value="1"/>
</dbReference>
<dbReference type="CDD" id="cd12173">
    <property type="entry name" value="PGDH_4"/>
    <property type="match status" value="1"/>
</dbReference>
<keyword evidence="14" id="KW-0520">NAD</keyword>
<dbReference type="Gene3D" id="1.10.510.10">
    <property type="entry name" value="Transferase(Phosphotransferase) domain 1"/>
    <property type="match status" value="1"/>
</dbReference>
<dbReference type="GO" id="GO:0005524">
    <property type="term" value="F:ATP binding"/>
    <property type="evidence" value="ECO:0007669"/>
    <property type="project" value="InterPro"/>
</dbReference>
<dbReference type="GO" id="GO:0004383">
    <property type="term" value="F:guanylate cyclase activity"/>
    <property type="evidence" value="ECO:0007669"/>
    <property type="project" value="UniProtKB-EC"/>
</dbReference>
<dbReference type="VEuPathDB" id="VectorBase:AALB20_028431"/>
<keyword evidence="15" id="KW-0342">GTP-binding</keyword>
<evidence type="ECO:0000256" key="3">
    <source>
        <dbReference type="ARBA" id="ARBA00004479"/>
    </source>
</evidence>
<dbReference type="InterPro" id="IPR006139">
    <property type="entry name" value="D-isomer_2_OHA_DH_cat_dom"/>
</dbReference>
<evidence type="ECO:0000256" key="18">
    <source>
        <dbReference type="ARBA" id="ARBA00023180"/>
    </source>
</evidence>
<dbReference type="CDD" id="cd06370">
    <property type="entry name" value="PBP1_SAP_GC-like"/>
    <property type="match status" value="1"/>
</dbReference>
<protein>
    <recommendedName>
        <fullName evidence="6 22">Guanylate cyclase</fullName>
        <ecNumber evidence="6 22">4.6.1.2</ecNumber>
    </recommendedName>
</protein>
<keyword evidence="11" id="KW-0547">Nucleotide-binding</keyword>
<evidence type="ECO:0000256" key="4">
    <source>
        <dbReference type="ARBA" id="ARBA00005854"/>
    </source>
</evidence>
<dbReference type="GO" id="GO:0043015">
    <property type="term" value="F:gamma-tubulin binding"/>
    <property type="evidence" value="ECO:0007669"/>
    <property type="project" value="InterPro"/>
</dbReference>
<dbReference type="SUPFAM" id="SSF55073">
    <property type="entry name" value="Nucleotide cyclase"/>
    <property type="match status" value="1"/>
</dbReference>
<dbReference type="GO" id="GO:0004672">
    <property type="term" value="F:protein kinase activity"/>
    <property type="evidence" value="ECO:0007669"/>
    <property type="project" value="InterPro"/>
</dbReference>
<dbReference type="InterPro" id="IPR000719">
    <property type="entry name" value="Prot_kinase_dom"/>
</dbReference>
<dbReference type="GO" id="GO:0004016">
    <property type="term" value="F:adenylate cyclase activity"/>
    <property type="evidence" value="ECO:0007669"/>
    <property type="project" value="TreeGrafter"/>
</dbReference>
<sequence>MPLDIKRVLVCDAVDNACVKLLQDHQIQVDYKLKLTKDELVKEVKNYDALIVRSDTKITAEILDAGAGRVKAVGRAGAGVDNINIEAATKNNVLVLNTPGGNSISACELTCFLIGALARPICPAATSMKEGRWDRKLYAGTELYGKTLAILGLGRIGREVGIRMNAFGMRVIGYDPITTQAEAKAAGIEKLELEQIWPQADYITVHTPLIPATKNLISTETLAKCPKGVRVINVARGGIIDEAALLASLESGHCGGAALDVYPEEPPKSETTKKLINHPKVVATPHLGASTSEAQVRVAVEVAEQFIALTGKSTVYTQYAATTITTVTLVMLGMLMAGPLVGRCTMASAVARMSCDCPRALPLERRSALWRNLTGRPAQRNHTGDEVKVGFLAGYVHSKVVLGALLLAAEKINNDTTLLPGKRLLLHAVDIGAQKSPKAFPIQKMTEMRDEGIVAFIGPDETCTAEALVASAWNLPMISYKCADIAVSDKTVYRSFARTLPPATKVSKSVAALLLANNWHCFTIVAGRHPAWSMEIAQAIKLQAESNNLTLNHFRIYSDYIPSKIYKLQQIVDETYASTRVYVFVGDHIEMVDFVRCLQNRKLLSSGDYIVISIDDEIYDPNMKRNIYQEYSDFYQKYIGTTRDKHHHNRKRYNYKDKERLQEAFQSVLRISPLFPMNPEYRDLCQKFKNFSSKEPFRVPLPSSRSILDAIQVPIYGSYLYDALMIYARAATDVLHEGGDIADGTLIMRHIFNRSYHSIQGFDVYIDANGDAEGNFSVIALQKDDKVNNSLQMSMQPVALFTYGANATTSTTTLPEFRYLNANRPIMWLKGRPPVAEPICGFFNEKCRPKAKDWRYISGAFIVLLFMAISSVILFKHYRYEQTLACLLWKVDMKDVILITSPDALYNNELRKNLVCQQSIMVNNPAESNKRAYTTIGLFRGNIAAIKYLHKRSVDITRNIRKELKQMREIRHENLTTFIGASVDHGTVAILTSYCARGSLVDVLSNEDLKLDHMFVSSLVSDIVKGLIYLHDSDVGSHGNLRSSKILIDSRWVAQIADFGLHEFKSGQEEPNKFEKELRRSLWKAPEILRDPHSAPRGTQKADVYSFGIILYEIVGRKGPWGDISLSWQDIVARVMAPEEFGVFRPSLRGIDAPEYVMQLLQACWEEDPEDRPDIRLVRVKLKPMQAGLKPNIFDNMLAIMEKYAYNLEGIVQERTNQLSEEKKKTESLLLRMLPKSVAESLKRGERVEAECFDCVTIFFSDLVGFTELCAQSTPFEVVEMLNDLYTCCDFIISSYDVYKVETIGDAYMVVSGLPLRNGDRHAGEIASMALHLLNSISNLEIRHRPGEFIQMRIGIHSGQCVAGVVGLKMPRYCLFGDTVNTASRMESSGEALKIHISSVTYGLLKKLGGFKCEERGLIKVKGKGEMRTYWLTGEDDQKRMDRFGSTDMATSLTIPDLLCTPDQSQTNLSRPSLRRMLTDAENYVAHQHSTSDQQIPSVSLLNQRGSHLGCYICHKRKLHLGHPPLVDSSHRLSVISGSYAMDEAICTCRQRNCVLDYYNDNLMTPRKNQLAMIHDILFTLFSSNAELPIENFTIPEVASTFLHPGEVKILEELIRIANQYKDIKRFVQQYGTVTAGLLKPKQQKPTEEPLLQGLYLQAFVDGLELVVKPYRDLVVELEAKYLSRPHLSLMFIFHQVSQYRPLFDFLLQLISGVVTQRIHGCALLPYLQQYCLHGNDANYQAVKTIQKSIYAIFLKQLYGWLLHGKFVDQYGEFFIQQMESTPKASFGNNNSGGVGSHQLAASVNTCSDSASINSELWRYEIRHEMLPYYFPASWAEKVLFVGQTVLMFNFDPRQQNAERRSGDRKQGNKGAARLVATKDSLWGTQEHELFRKFHQLQCDENLSVTKFEHLVDEIKEKVTQHMSVIVIEEAALVRQLRLMKDFFLLGRGELFFTFLEQTQSLKLLIGRDITDGTTRDLNRALQLAANSLNVGEELEQFSFELPGNDELRSKCYDSKSAIGHIVLKYKVQWPLHLLFSPKVLDRYNEMFRFLLRIKKLQHDLVQVWSYQREKRIRHNQDVVQLRNKLMFLVNNLQYYLQVDVLESQFAVLMATVTNPAKPADFERIQRAHTIYQANVLSLCFLLNNVTAGIDPSAALGMTTMDAGILQIQENPVLTILDSILSIVDRFCSFCVDCEDPMTKIQRQEFTRYEQGFMSHVDSLLKLLIGLKAGPSSAPLSQLLLRLDFNHWFSLQANE</sequence>
<evidence type="ECO:0000256" key="13">
    <source>
        <dbReference type="ARBA" id="ARBA00023002"/>
    </source>
</evidence>
<dbReference type="InterPro" id="IPR006140">
    <property type="entry name" value="D-isomer_DH_NAD-bd"/>
</dbReference>
<dbReference type="InterPro" id="IPR001828">
    <property type="entry name" value="ANF_lig-bd_rcpt"/>
</dbReference>
<dbReference type="InterPro" id="IPR029752">
    <property type="entry name" value="D-isomer_DH_CS1"/>
</dbReference>
<keyword evidence="10" id="KW-0732">Signal</keyword>
<evidence type="ECO:0000256" key="2">
    <source>
        <dbReference type="ARBA" id="ARBA00004245"/>
    </source>
</evidence>
<proteinExistence type="inferred from homology"/>
<keyword evidence="20 22" id="KW-0456">Lyase</keyword>
<comment type="subcellular location">
    <subcellularLocation>
        <location evidence="2">Cytoplasm</location>
        <location evidence="2">Cytoskeleton</location>
    </subcellularLocation>
    <subcellularLocation>
        <location evidence="3">Membrane</location>
        <topology evidence="3">Single-pass type I membrane protein</topology>
    </subcellularLocation>
</comment>
<evidence type="ECO:0000256" key="21">
    <source>
        <dbReference type="ARBA" id="ARBA00023293"/>
    </source>
</evidence>
<dbReference type="Pfam" id="PF01094">
    <property type="entry name" value="ANF_receptor"/>
    <property type="match status" value="1"/>
</dbReference>
<dbReference type="VEuPathDB" id="VectorBase:AALB000474"/>
<evidence type="ECO:0000313" key="24">
    <source>
        <dbReference type="Proteomes" id="UP000069272"/>
    </source>
</evidence>
<dbReference type="Gene3D" id="3.40.50.2300">
    <property type="match status" value="2"/>
</dbReference>
<evidence type="ECO:0000256" key="14">
    <source>
        <dbReference type="ARBA" id="ARBA00023027"/>
    </source>
</evidence>
<evidence type="ECO:0000256" key="1">
    <source>
        <dbReference type="ARBA" id="ARBA00001436"/>
    </source>
</evidence>
<keyword evidence="17" id="KW-0675">Receptor</keyword>
<dbReference type="InterPro" id="IPR028082">
    <property type="entry name" value="Peripla_BP_I"/>
</dbReference>
<keyword evidence="19" id="KW-0206">Cytoskeleton</keyword>
<dbReference type="Pfam" id="PF02826">
    <property type="entry name" value="2-Hacid_dh_C"/>
    <property type="match status" value="1"/>
</dbReference>
<dbReference type="FunFam" id="3.30.70.1230:FF:000019">
    <property type="entry name" value="Guanylate cyclase"/>
    <property type="match status" value="1"/>
</dbReference>
<dbReference type="SUPFAM" id="SSF53822">
    <property type="entry name" value="Periplasmic binding protein-like I"/>
    <property type="match status" value="1"/>
</dbReference>
<dbReference type="Pfam" id="PF17681">
    <property type="entry name" value="GCP_N_terminal"/>
    <property type="match status" value="1"/>
</dbReference>
<dbReference type="InterPro" id="IPR040457">
    <property type="entry name" value="GCP_C"/>
</dbReference>
<dbReference type="GO" id="GO:0005525">
    <property type="term" value="F:GTP binding"/>
    <property type="evidence" value="ECO:0007669"/>
    <property type="project" value="UniProtKB-KW"/>
</dbReference>
<dbReference type="GO" id="GO:0016616">
    <property type="term" value="F:oxidoreductase activity, acting on the CH-OH group of donors, NAD or NADP as acceptor"/>
    <property type="evidence" value="ECO:0007669"/>
    <property type="project" value="InterPro"/>
</dbReference>
<dbReference type="SUPFAM" id="SSF56112">
    <property type="entry name" value="Protein kinase-like (PK-like)"/>
    <property type="match status" value="1"/>
</dbReference>
<dbReference type="EC" id="4.6.1.2" evidence="6 22"/>
<evidence type="ECO:0000313" key="23">
    <source>
        <dbReference type="EnsemblMetazoa" id="AALB000474-PA"/>
    </source>
</evidence>
<evidence type="ECO:0000256" key="8">
    <source>
        <dbReference type="ARBA" id="ARBA00022692"/>
    </source>
</evidence>
<evidence type="ECO:0000256" key="20">
    <source>
        <dbReference type="ARBA" id="ARBA00023239"/>
    </source>
</evidence>
<dbReference type="FunFam" id="1.10.510.10:FF:000420">
    <property type="entry name" value="Guanylate cyclase"/>
    <property type="match status" value="1"/>
</dbReference>
<dbReference type="Gene3D" id="3.40.50.720">
    <property type="entry name" value="NAD(P)-binding Rossmann-like Domain"/>
    <property type="match status" value="2"/>
</dbReference>
<keyword evidence="13" id="KW-0560">Oxidoreductase</keyword>
<dbReference type="VEuPathDB" id="VectorBase:AALB20_035576"/>
<dbReference type="InterPro" id="IPR029787">
    <property type="entry name" value="Nucleotide_cyclase"/>
</dbReference>
<dbReference type="FunFam" id="3.40.50.720:FF:000021">
    <property type="entry name" value="D-3-phosphoglycerate dehydrogenase"/>
    <property type="match status" value="1"/>
</dbReference>
<dbReference type="STRING" id="7167.A0A182F1Z3"/>
<reference evidence="23" key="2">
    <citation type="submission" date="2022-08" db="UniProtKB">
        <authorList>
            <consortium name="EnsemblMetazoa"/>
        </authorList>
    </citation>
    <scope>IDENTIFICATION</scope>
    <source>
        <strain evidence="23">STECLA/ALBI9_A</strain>
    </source>
</reference>
<evidence type="ECO:0000256" key="16">
    <source>
        <dbReference type="ARBA" id="ARBA00023136"/>
    </source>
</evidence>
<dbReference type="VEuPathDB" id="VectorBase:AALB20_033582"/>
<dbReference type="Pfam" id="PF04130">
    <property type="entry name" value="GCP_C_terminal"/>
    <property type="match status" value="1"/>
</dbReference>
<dbReference type="InterPro" id="IPR050401">
    <property type="entry name" value="Cyclic_nucleotide_synthase"/>
</dbReference>
<evidence type="ECO:0000256" key="6">
    <source>
        <dbReference type="ARBA" id="ARBA00012202"/>
    </source>
</evidence>
<dbReference type="PROSITE" id="PS00452">
    <property type="entry name" value="GUANYLATE_CYCLASE_1"/>
    <property type="match status" value="1"/>
</dbReference>
<dbReference type="InterPro" id="IPR011009">
    <property type="entry name" value="Kinase-like_dom_sf"/>
</dbReference>
<evidence type="ECO:0000256" key="11">
    <source>
        <dbReference type="ARBA" id="ARBA00022741"/>
    </source>
</evidence>
<dbReference type="PANTHER" id="PTHR11920">
    <property type="entry name" value="GUANYLYL CYCLASE"/>
    <property type="match status" value="1"/>
</dbReference>
<dbReference type="InterPro" id="IPR001054">
    <property type="entry name" value="A/G_cyclase"/>
</dbReference>
<evidence type="ECO:0000256" key="5">
    <source>
        <dbReference type="ARBA" id="ARBA00010337"/>
    </source>
</evidence>
<keyword evidence="12" id="KW-1133">Transmembrane helix</keyword>
<dbReference type="GO" id="GO:0051287">
    <property type="term" value="F:NAD binding"/>
    <property type="evidence" value="ECO:0007669"/>
    <property type="project" value="InterPro"/>
</dbReference>
<evidence type="ECO:0000256" key="15">
    <source>
        <dbReference type="ARBA" id="ARBA00023134"/>
    </source>
</evidence>
<dbReference type="GO" id="GO:0005886">
    <property type="term" value="C:plasma membrane"/>
    <property type="evidence" value="ECO:0007669"/>
    <property type="project" value="TreeGrafter"/>
</dbReference>
<accession>A0A182F1Z3</accession>
<dbReference type="InterPro" id="IPR001245">
    <property type="entry name" value="Ser-Thr/Tyr_kinase_cat_dom"/>
</dbReference>
<dbReference type="SMART" id="SM00044">
    <property type="entry name" value="CYCc"/>
    <property type="match status" value="1"/>
</dbReference>
<dbReference type="SUPFAM" id="SSF51735">
    <property type="entry name" value="NAD(P)-binding Rossmann-fold domains"/>
    <property type="match status" value="1"/>
</dbReference>
<dbReference type="PROSITE" id="PS00065">
    <property type="entry name" value="D_2_HYDROXYACID_DH_1"/>
    <property type="match status" value="1"/>
</dbReference>
<keyword evidence="9" id="KW-0493">Microtubule</keyword>
<comment type="catalytic activity">
    <reaction evidence="1 22">
        <text>GTP = 3',5'-cyclic GMP + diphosphate</text>
        <dbReference type="Rhea" id="RHEA:13665"/>
        <dbReference type="ChEBI" id="CHEBI:33019"/>
        <dbReference type="ChEBI" id="CHEBI:37565"/>
        <dbReference type="ChEBI" id="CHEBI:57746"/>
        <dbReference type="EC" id="4.6.1.2"/>
    </reaction>
</comment>
<dbReference type="InterPro" id="IPR036291">
    <property type="entry name" value="NAD(P)-bd_dom_sf"/>
</dbReference>
<dbReference type="Pfam" id="PF00389">
    <property type="entry name" value="2-Hacid_dh"/>
    <property type="match status" value="1"/>
</dbReference>
<dbReference type="GO" id="GO:0007168">
    <property type="term" value="P:receptor guanylyl cyclase signaling pathway"/>
    <property type="evidence" value="ECO:0007669"/>
    <property type="project" value="TreeGrafter"/>
</dbReference>
<dbReference type="InterPro" id="IPR029753">
    <property type="entry name" value="D-isomer_DH_CS"/>
</dbReference>